<keyword evidence="2" id="KW-0472">Membrane</keyword>
<organism evidence="3 4">
    <name type="scientific">Rhizobium alvei</name>
    <dbReference type="NCBI Taxonomy" id="1132659"/>
    <lineage>
        <taxon>Bacteria</taxon>
        <taxon>Pseudomonadati</taxon>
        <taxon>Pseudomonadota</taxon>
        <taxon>Alphaproteobacteria</taxon>
        <taxon>Hyphomicrobiales</taxon>
        <taxon>Rhizobiaceae</taxon>
        <taxon>Rhizobium/Agrobacterium group</taxon>
        <taxon>Rhizobium</taxon>
    </lineage>
</organism>
<evidence type="ECO:0000313" key="4">
    <source>
        <dbReference type="Proteomes" id="UP001174932"/>
    </source>
</evidence>
<keyword evidence="4" id="KW-1185">Reference proteome</keyword>
<accession>A0ABT8YT96</accession>
<sequence length="57" mass="6424">MHSILYAIVGFVFVLFVFAVALVRFSRNEHDEEDMNGALEGDQVNFKDNHSIGHSSL</sequence>
<reference evidence="3" key="2">
    <citation type="submission" date="2023-07" db="EMBL/GenBank/DDBJ databases">
        <authorList>
            <person name="Shen H."/>
        </authorList>
    </citation>
    <scope>NUCLEOTIDE SEQUENCE</scope>
    <source>
        <strain evidence="3">TNR-22</strain>
    </source>
</reference>
<dbReference type="Proteomes" id="UP001174932">
    <property type="component" value="Unassembled WGS sequence"/>
</dbReference>
<reference evidence="3" key="1">
    <citation type="journal article" date="2015" name="Int. J. Syst. Evol. Microbiol.">
        <title>Rhizobium alvei sp. nov., isolated from a freshwater river.</title>
        <authorList>
            <person name="Sheu S.Y."/>
            <person name="Huang H.W."/>
            <person name="Young C.C."/>
            <person name="Chen W.M."/>
        </authorList>
    </citation>
    <scope>NUCLEOTIDE SEQUENCE</scope>
    <source>
        <strain evidence="3">TNR-22</strain>
    </source>
</reference>
<evidence type="ECO:0000256" key="1">
    <source>
        <dbReference type="SAM" id="MobiDB-lite"/>
    </source>
</evidence>
<comment type="caution">
    <text evidence="3">The sequence shown here is derived from an EMBL/GenBank/DDBJ whole genome shotgun (WGS) entry which is preliminary data.</text>
</comment>
<dbReference type="RefSeq" id="WP_304378886.1">
    <property type="nucleotide sequence ID" value="NZ_JAUOZU010000024.1"/>
</dbReference>
<feature type="transmembrane region" description="Helical" evidence="2">
    <location>
        <begin position="6"/>
        <end position="25"/>
    </location>
</feature>
<gene>
    <name evidence="3" type="ORF">Q4481_23620</name>
</gene>
<protein>
    <submittedName>
        <fullName evidence="3">Uncharacterized protein</fullName>
    </submittedName>
</protein>
<keyword evidence="2" id="KW-0812">Transmembrane</keyword>
<name>A0ABT8YT96_9HYPH</name>
<feature type="region of interest" description="Disordered" evidence="1">
    <location>
        <begin position="34"/>
        <end position="57"/>
    </location>
</feature>
<evidence type="ECO:0000256" key="2">
    <source>
        <dbReference type="SAM" id="Phobius"/>
    </source>
</evidence>
<dbReference type="EMBL" id="JAUOZU010000024">
    <property type="protein sequence ID" value="MDO6966956.1"/>
    <property type="molecule type" value="Genomic_DNA"/>
</dbReference>
<evidence type="ECO:0000313" key="3">
    <source>
        <dbReference type="EMBL" id="MDO6966956.1"/>
    </source>
</evidence>
<proteinExistence type="predicted"/>
<keyword evidence="2" id="KW-1133">Transmembrane helix</keyword>